<protein>
    <recommendedName>
        <fullName evidence="1">Protein Tlp homolog</fullName>
    </recommendedName>
</protein>
<proteinExistence type="inferred from homology"/>
<reference evidence="4" key="1">
    <citation type="submission" date="2011-11" db="EMBL/GenBank/DDBJ databases">
        <title>Complete sequence of Desulfosporosinus orientis DSM 765.</title>
        <authorList>
            <person name="Lucas S."/>
            <person name="Han J."/>
            <person name="Lapidus A."/>
            <person name="Cheng J.-F."/>
            <person name="Goodwin L."/>
            <person name="Pitluck S."/>
            <person name="Peters L."/>
            <person name="Ovchinnikova G."/>
            <person name="Teshima H."/>
            <person name="Detter J.C."/>
            <person name="Han C."/>
            <person name="Tapia R."/>
            <person name="Land M."/>
            <person name="Hauser L."/>
            <person name="Kyrpides N."/>
            <person name="Ivanova N."/>
            <person name="Pagani I."/>
            <person name="Pester M."/>
            <person name="Spring S."/>
            <person name="Ollivier B."/>
            <person name="Rattei T."/>
            <person name="Klenk H.-P."/>
            <person name="Wagner M."/>
            <person name="Loy A."/>
            <person name="Woyke T."/>
        </authorList>
    </citation>
    <scope>NUCLEOTIDE SEQUENCE [LARGE SCALE GENOMIC DNA]</scope>
    <source>
        <strain evidence="4">ATCC 19365 / DSM 765 / NCIMB 8382 / VKM B-1628</strain>
    </source>
</reference>
<dbReference type="HAMAP" id="MF_01506">
    <property type="entry name" value="Tlp"/>
    <property type="match status" value="1"/>
</dbReference>
<feature type="region of interest" description="Disordered" evidence="2">
    <location>
        <begin position="34"/>
        <end position="57"/>
    </location>
</feature>
<dbReference type="Proteomes" id="UP000006346">
    <property type="component" value="Chromosome"/>
</dbReference>
<dbReference type="eggNOG" id="ENOG5032ZH6">
    <property type="taxonomic scope" value="Bacteria"/>
</dbReference>
<keyword evidence="4" id="KW-1185">Reference proteome</keyword>
<reference evidence="3 4" key="2">
    <citation type="journal article" date="2012" name="J. Bacteriol.">
        <title>Complete genome sequences of Desulfosporosinus orientis DSM765T, Desulfosporosinus youngiae DSM17734T, Desulfosporosinus meridiei DSM13257T, and Desulfosporosinus acidiphilus DSM22704T.</title>
        <authorList>
            <person name="Pester M."/>
            <person name="Brambilla E."/>
            <person name="Alazard D."/>
            <person name="Rattei T."/>
            <person name="Weinmaier T."/>
            <person name="Han J."/>
            <person name="Lucas S."/>
            <person name="Lapidus A."/>
            <person name="Cheng J.F."/>
            <person name="Goodwin L."/>
            <person name="Pitluck S."/>
            <person name="Peters L."/>
            <person name="Ovchinnikova G."/>
            <person name="Teshima H."/>
            <person name="Detter J.C."/>
            <person name="Han C.S."/>
            <person name="Tapia R."/>
            <person name="Land M.L."/>
            <person name="Hauser L."/>
            <person name="Kyrpides N.C."/>
            <person name="Ivanova N.N."/>
            <person name="Pagani I."/>
            <person name="Huntmann M."/>
            <person name="Wei C.L."/>
            <person name="Davenport K.W."/>
            <person name="Daligault H."/>
            <person name="Chain P.S."/>
            <person name="Chen A."/>
            <person name="Mavromatis K."/>
            <person name="Markowitz V."/>
            <person name="Szeto E."/>
            <person name="Mikhailova N."/>
            <person name="Pati A."/>
            <person name="Wagner M."/>
            <person name="Woyke T."/>
            <person name="Ollivier B."/>
            <person name="Klenk H.P."/>
            <person name="Spring S."/>
            <person name="Loy A."/>
        </authorList>
    </citation>
    <scope>NUCLEOTIDE SEQUENCE [LARGE SCALE GENOMIC DNA]</scope>
    <source>
        <strain evidence="4">ATCC 19365 / DSM 765 / NCIMB 8382 / VKM B-1628</strain>
    </source>
</reference>
<name>G7WID4_DESOD</name>
<dbReference type="KEGG" id="dor:Desor_3062"/>
<comment type="similarity">
    <text evidence="1">Belongs to the Tlp family.</text>
</comment>
<dbReference type="STRING" id="768706.Desor_3062"/>
<evidence type="ECO:0000313" key="3">
    <source>
        <dbReference type="EMBL" id="AET68582.1"/>
    </source>
</evidence>
<sequence>MPKPDDRSDNEERLQDHIDHTFANLRKSEHYLDEHSDEISEDERQAIEAKNDRRRESIDYFIAEKKDEARG</sequence>
<dbReference type="InterPro" id="IPR017524">
    <property type="entry name" value="SASP_thioredoxin-like"/>
</dbReference>
<evidence type="ECO:0000313" key="4">
    <source>
        <dbReference type="Proteomes" id="UP000006346"/>
    </source>
</evidence>
<evidence type="ECO:0000256" key="1">
    <source>
        <dbReference type="HAMAP-Rule" id="MF_01506"/>
    </source>
</evidence>
<dbReference type="NCBIfam" id="TIGR03090">
    <property type="entry name" value="SASP_tlp"/>
    <property type="match status" value="1"/>
</dbReference>
<dbReference type="OrthoDB" id="1799076at2"/>
<dbReference type="EMBL" id="CP003108">
    <property type="protein sequence ID" value="AET68582.1"/>
    <property type="molecule type" value="Genomic_DNA"/>
</dbReference>
<dbReference type="Pfam" id="PF19824">
    <property type="entry name" value="Tlp"/>
    <property type="match status" value="1"/>
</dbReference>
<accession>G7WID4</accession>
<dbReference type="HOGENOM" id="CLU_178266_0_0_9"/>
<dbReference type="PATRIC" id="fig|768706.3.peg.3079"/>
<organism evidence="3 4">
    <name type="scientific">Desulfosporosinus orientis (strain ATCC 19365 / DSM 765 / NCIMB 8382 / VKM B-1628 / Singapore I)</name>
    <name type="common">Desulfotomaculum orientis</name>
    <dbReference type="NCBI Taxonomy" id="768706"/>
    <lineage>
        <taxon>Bacteria</taxon>
        <taxon>Bacillati</taxon>
        <taxon>Bacillota</taxon>
        <taxon>Clostridia</taxon>
        <taxon>Eubacteriales</taxon>
        <taxon>Desulfitobacteriaceae</taxon>
        <taxon>Desulfosporosinus</taxon>
    </lineage>
</organism>
<dbReference type="RefSeq" id="WP_014185390.1">
    <property type="nucleotide sequence ID" value="NC_016584.1"/>
</dbReference>
<gene>
    <name evidence="1" type="primary">tlp</name>
    <name evidence="3" type="ordered locus">Desor_3062</name>
</gene>
<dbReference type="AlphaFoldDB" id="G7WID4"/>
<evidence type="ECO:0000256" key="2">
    <source>
        <dbReference type="SAM" id="MobiDB-lite"/>
    </source>
</evidence>